<dbReference type="EMBL" id="BMZC01000010">
    <property type="protein sequence ID" value="GGZ73124.1"/>
    <property type="molecule type" value="Genomic_DNA"/>
</dbReference>
<dbReference type="GO" id="GO:0003824">
    <property type="term" value="F:catalytic activity"/>
    <property type="evidence" value="ECO:0007669"/>
    <property type="project" value="InterPro"/>
</dbReference>
<reference evidence="3" key="1">
    <citation type="journal article" date="2014" name="Int. J. Syst. Evol. Microbiol.">
        <title>Complete genome sequence of Corynebacterium casei LMG S-19264T (=DSM 44701T), isolated from a smear-ripened cheese.</title>
        <authorList>
            <consortium name="US DOE Joint Genome Institute (JGI-PGF)"/>
            <person name="Walter F."/>
            <person name="Albersmeier A."/>
            <person name="Kalinowski J."/>
            <person name="Ruckert C."/>
        </authorList>
    </citation>
    <scope>NUCLEOTIDE SEQUENCE</scope>
    <source>
        <strain evidence="3">KCTC 32337</strain>
    </source>
</reference>
<dbReference type="PANTHER" id="PTHR42905:SF16">
    <property type="entry name" value="CARBOXYPHOSPHONOENOLPYRUVATE PHOSPHONOMUTASE-LIKE PROTEIN (AFU_ORTHOLOGUE AFUA_5G07230)"/>
    <property type="match status" value="1"/>
</dbReference>
<evidence type="ECO:0000313" key="4">
    <source>
        <dbReference type="Proteomes" id="UP000622604"/>
    </source>
</evidence>
<organism evidence="3 4">
    <name type="scientific">Paraglaciecola chathamensis</name>
    <dbReference type="NCBI Taxonomy" id="368405"/>
    <lineage>
        <taxon>Bacteria</taxon>
        <taxon>Pseudomonadati</taxon>
        <taxon>Pseudomonadota</taxon>
        <taxon>Gammaproteobacteria</taxon>
        <taxon>Alteromonadales</taxon>
        <taxon>Alteromonadaceae</taxon>
        <taxon>Paraglaciecola</taxon>
    </lineage>
</organism>
<evidence type="ECO:0000256" key="1">
    <source>
        <dbReference type="ARBA" id="ARBA00022723"/>
    </source>
</evidence>
<feature type="compositionally biased region" description="Basic and acidic residues" evidence="2">
    <location>
        <begin position="125"/>
        <end position="136"/>
    </location>
</feature>
<dbReference type="GO" id="GO:0046872">
    <property type="term" value="F:metal ion binding"/>
    <property type="evidence" value="ECO:0007669"/>
    <property type="project" value="UniProtKB-KW"/>
</dbReference>
<accession>A0A8H9IIQ0</accession>
<dbReference type="Pfam" id="PF13714">
    <property type="entry name" value="PEP_mutase"/>
    <property type="match status" value="1"/>
</dbReference>
<comment type="caution">
    <text evidence="3">The sequence shown here is derived from an EMBL/GenBank/DDBJ whole genome shotgun (WGS) entry which is preliminary data.</text>
</comment>
<name>A0A8H9IIQ0_9ALTE</name>
<proteinExistence type="predicted"/>
<sequence length="282" mass="30415">MTFKALHQQQAPLIICNVWDVPSAQLGEKLGYQALGTSSAAIAHMLGKNDGEQVLFSELIYLVKHILSAVNVPLTVDIESGYGRSAQEVASNILQLAQLGVAGINIEDSRLSHSDNTHSASRHLKTMDSQETDSKKTGQPNRALQAKEAFAARLDEVLSYLRAAGADIFINVRTDTYLLRGNNLSQALTETKARIALYERAGADGIFVPGVTALSDMSAIANTTDLPVNVMCIPGLADFTELKRCGVKRISMGNFVYENMLNSLATVLADISAKGSFDPLFN</sequence>
<keyword evidence="1" id="KW-0479">Metal-binding</keyword>
<dbReference type="CDD" id="cd00377">
    <property type="entry name" value="ICL_PEPM"/>
    <property type="match status" value="1"/>
</dbReference>
<evidence type="ECO:0000313" key="3">
    <source>
        <dbReference type="EMBL" id="GGZ73124.1"/>
    </source>
</evidence>
<dbReference type="Gene3D" id="3.20.20.60">
    <property type="entry name" value="Phosphoenolpyruvate-binding domains"/>
    <property type="match status" value="1"/>
</dbReference>
<dbReference type="InterPro" id="IPR040442">
    <property type="entry name" value="Pyrv_kinase-like_dom_sf"/>
</dbReference>
<dbReference type="PANTHER" id="PTHR42905">
    <property type="entry name" value="PHOSPHOENOLPYRUVATE CARBOXYLASE"/>
    <property type="match status" value="1"/>
</dbReference>
<protein>
    <submittedName>
        <fullName evidence="3">Phosphonomutase</fullName>
    </submittedName>
</protein>
<gene>
    <name evidence="3" type="ORF">GCM10011274_34400</name>
</gene>
<dbReference type="InterPro" id="IPR015813">
    <property type="entry name" value="Pyrv/PenolPyrv_kinase-like_dom"/>
</dbReference>
<dbReference type="RefSeq" id="WP_191866719.1">
    <property type="nucleotide sequence ID" value="NZ_BMZC01000010.1"/>
</dbReference>
<dbReference type="InterPro" id="IPR039556">
    <property type="entry name" value="ICL/PEPM"/>
</dbReference>
<feature type="region of interest" description="Disordered" evidence="2">
    <location>
        <begin position="112"/>
        <end position="142"/>
    </location>
</feature>
<evidence type="ECO:0000256" key="2">
    <source>
        <dbReference type="SAM" id="MobiDB-lite"/>
    </source>
</evidence>
<dbReference type="SUPFAM" id="SSF51621">
    <property type="entry name" value="Phosphoenolpyruvate/pyruvate domain"/>
    <property type="match status" value="1"/>
</dbReference>
<dbReference type="Proteomes" id="UP000622604">
    <property type="component" value="Unassembled WGS sequence"/>
</dbReference>
<reference evidence="3" key="2">
    <citation type="submission" date="2020-09" db="EMBL/GenBank/DDBJ databases">
        <authorList>
            <person name="Sun Q."/>
            <person name="Kim S."/>
        </authorList>
    </citation>
    <scope>NUCLEOTIDE SEQUENCE</scope>
    <source>
        <strain evidence="3">KCTC 32337</strain>
    </source>
</reference>
<dbReference type="AlphaFoldDB" id="A0A8H9IIQ0"/>